<feature type="compositionally biased region" description="Polar residues" evidence="1">
    <location>
        <begin position="14"/>
        <end position="24"/>
    </location>
</feature>
<organism evidence="3">
    <name type="scientific">Caldilineaceae bacterium SB0662_bin_9</name>
    <dbReference type="NCBI Taxonomy" id="2605258"/>
    <lineage>
        <taxon>Bacteria</taxon>
        <taxon>Bacillati</taxon>
        <taxon>Chloroflexota</taxon>
        <taxon>Caldilineae</taxon>
        <taxon>Caldilineales</taxon>
        <taxon>Caldilineaceae</taxon>
    </lineage>
</organism>
<reference evidence="3" key="1">
    <citation type="submission" date="2019-09" db="EMBL/GenBank/DDBJ databases">
        <title>Characterisation of the sponge microbiome using genome-centric metagenomics.</title>
        <authorList>
            <person name="Engelberts J.P."/>
            <person name="Robbins S.J."/>
            <person name="De Goeij J.M."/>
            <person name="Aranda M."/>
            <person name="Bell S.C."/>
            <person name="Webster N.S."/>
        </authorList>
    </citation>
    <scope>NUCLEOTIDE SEQUENCE</scope>
    <source>
        <strain evidence="3">SB0662_bin_9</strain>
    </source>
</reference>
<proteinExistence type="predicted"/>
<dbReference type="GO" id="GO:0016740">
    <property type="term" value="F:transferase activity"/>
    <property type="evidence" value="ECO:0007669"/>
    <property type="project" value="UniProtKB-KW"/>
</dbReference>
<evidence type="ECO:0000313" key="3">
    <source>
        <dbReference type="EMBL" id="MYD89912.1"/>
    </source>
</evidence>
<evidence type="ECO:0000256" key="1">
    <source>
        <dbReference type="SAM" id="MobiDB-lite"/>
    </source>
</evidence>
<gene>
    <name evidence="3" type="ORF">F4Y08_06170</name>
</gene>
<dbReference type="Pfam" id="PF01636">
    <property type="entry name" value="APH"/>
    <property type="match status" value="1"/>
</dbReference>
<evidence type="ECO:0000259" key="2">
    <source>
        <dbReference type="Pfam" id="PF01636"/>
    </source>
</evidence>
<dbReference type="SUPFAM" id="SSF56112">
    <property type="entry name" value="Protein kinase-like (PK-like)"/>
    <property type="match status" value="1"/>
</dbReference>
<comment type="caution">
    <text evidence="3">The sequence shown here is derived from an EMBL/GenBank/DDBJ whole genome shotgun (WGS) entry which is preliminary data.</text>
</comment>
<keyword evidence="3" id="KW-0808">Transferase</keyword>
<dbReference type="InterPro" id="IPR002575">
    <property type="entry name" value="Aminoglycoside_PTrfase"/>
</dbReference>
<dbReference type="InterPro" id="IPR011009">
    <property type="entry name" value="Kinase-like_dom_sf"/>
</dbReference>
<dbReference type="EMBL" id="VXPY01000037">
    <property type="protein sequence ID" value="MYD89912.1"/>
    <property type="molecule type" value="Genomic_DNA"/>
</dbReference>
<feature type="region of interest" description="Disordered" evidence="1">
    <location>
        <begin position="1"/>
        <end position="26"/>
    </location>
</feature>
<feature type="domain" description="Aminoglycoside phosphotransferase" evidence="2">
    <location>
        <begin position="55"/>
        <end position="280"/>
    </location>
</feature>
<dbReference type="AlphaFoldDB" id="A0A6B1DTA8"/>
<dbReference type="PANTHER" id="PTHR40086:SF1">
    <property type="entry name" value="CELL CYCLE REGULATOR CCRZ"/>
    <property type="match status" value="1"/>
</dbReference>
<dbReference type="InterPro" id="IPR052077">
    <property type="entry name" value="CcrZ_PhaseVar_Mediator"/>
</dbReference>
<sequence>MPAQPDRNIACPSASPSTMASETGTIPDPLHWLAHAPASPVHGQAVRLTDTLTGDSNALWKVETGTESLVLKMFLDAGQARGRRQYNAQTLAWRADLAPEPLVFDRYPEGLARQVLVYRWCPGCPLDVRDPAHREALAQSLGQLHRLAPTPDTRLSPHPINAEYQWNLIEGSLRRLERWRLEQPCDELNAALTAAMQEGSRQLPVLVTSLEGSTQAAVVHGELYAEHCLMYDGRVRMVDWELAGIGDPARECAHVILHMLRNLTADDCQAWQDRYLSEAGQANLAPRVELYVRLLPLEGLLNLALLLTRRQPTAEADAGRVGPLLRVAFRECMSDVNRALKLDFADEELDQFACQYQRRLQPDMPMVAGGE</sequence>
<name>A0A6B1DTA8_9CHLR</name>
<dbReference type="Gene3D" id="3.90.1200.10">
    <property type="match status" value="1"/>
</dbReference>
<dbReference type="PANTHER" id="PTHR40086">
    <property type="entry name" value="PHOSPHOTRANSFERASE YTMP-RELATED"/>
    <property type="match status" value="1"/>
</dbReference>
<protein>
    <submittedName>
        <fullName evidence="3">Phosphotransferase</fullName>
    </submittedName>
</protein>
<accession>A0A6B1DTA8</accession>